<dbReference type="Proteomes" id="UP000346198">
    <property type="component" value="Unassembled WGS sequence"/>
</dbReference>
<feature type="domain" description="Thioredoxin" evidence="1">
    <location>
        <begin position="9"/>
        <end position="105"/>
    </location>
</feature>
<dbReference type="InterPro" id="IPR036249">
    <property type="entry name" value="Thioredoxin-like_sf"/>
</dbReference>
<dbReference type="InterPro" id="IPR013766">
    <property type="entry name" value="Thioredoxin_domain"/>
</dbReference>
<dbReference type="AlphaFoldDB" id="A0A6C2UJ49"/>
<dbReference type="GO" id="GO:0045454">
    <property type="term" value="P:cell redox homeostasis"/>
    <property type="evidence" value="ECO:0007669"/>
    <property type="project" value="TreeGrafter"/>
</dbReference>
<dbReference type="Gene3D" id="3.40.30.10">
    <property type="entry name" value="Glutaredoxin"/>
    <property type="match status" value="1"/>
</dbReference>
<keyword evidence="3" id="KW-1185">Reference proteome</keyword>
<dbReference type="GO" id="GO:0005829">
    <property type="term" value="C:cytosol"/>
    <property type="evidence" value="ECO:0007669"/>
    <property type="project" value="TreeGrafter"/>
</dbReference>
<gene>
    <name evidence="2" type="primary">trxA_1</name>
    <name evidence="2" type="ORF">SCARR_01963</name>
</gene>
<evidence type="ECO:0000313" key="3">
    <source>
        <dbReference type="Proteomes" id="UP000346198"/>
    </source>
</evidence>
<dbReference type="GO" id="GO:0015035">
    <property type="term" value="F:protein-disulfide reductase activity"/>
    <property type="evidence" value="ECO:0007669"/>
    <property type="project" value="TreeGrafter"/>
</dbReference>
<accession>A0A6C2UJ49</accession>
<protein>
    <submittedName>
        <fullName evidence="2">Thioredoxin</fullName>
    </submittedName>
</protein>
<name>A0A6C2UJ49_9BACT</name>
<dbReference type="EMBL" id="CAAHFH010000001">
    <property type="protein sequence ID" value="VGO19903.1"/>
    <property type="molecule type" value="Genomic_DNA"/>
</dbReference>
<evidence type="ECO:0000313" key="2">
    <source>
        <dbReference type="EMBL" id="VGO19903.1"/>
    </source>
</evidence>
<evidence type="ECO:0000259" key="1">
    <source>
        <dbReference type="Pfam" id="PF00085"/>
    </source>
</evidence>
<dbReference type="SUPFAM" id="SSF52833">
    <property type="entry name" value="Thioredoxin-like"/>
    <property type="match status" value="1"/>
</dbReference>
<dbReference type="PANTHER" id="PTHR45663:SF11">
    <property type="entry name" value="GEO12009P1"/>
    <property type="match status" value="1"/>
</dbReference>
<organism evidence="2 3">
    <name type="scientific">Pontiella sulfatireligans</name>
    <dbReference type="NCBI Taxonomy" id="2750658"/>
    <lineage>
        <taxon>Bacteria</taxon>
        <taxon>Pseudomonadati</taxon>
        <taxon>Kiritimatiellota</taxon>
        <taxon>Kiritimatiellia</taxon>
        <taxon>Kiritimatiellales</taxon>
        <taxon>Pontiellaceae</taxon>
        <taxon>Pontiella</taxon>
    </lineage>
</organism>
<sequence length="109" mass="12430">MIMSVQRTEFTDINFDAEISEGLSVVCFEEPLDHDCRKQAEIIEKAANEIEAQIKVGKCDVENCFALAQRFRVISIPTTIVFKDGKEVERLAGFRHEFTLVKHLKEDIG</sequence>
<reference evidence="2 3" key="1">
    <citation type="submission" date="2019-04" db="EMBL/GenBank/DDBJ databases">
        <authorList>
            <person name="Van Vliet M D."/>
        </authorList>
    </citation>
    <scope>NUCLEOTIDE SEQUENCE [LARGE SCALE GENOMIC DNA]</scope>
    <source>
        <strain evidence="2 3">F21</strain>
    </source>
</reference>
<proteinExistence type="predicted"/>
<dbReference type="Pfam" id="PF00085">
    <property type="entry name" value="Thioredoxin"/>
    <property type="match status" value="1"/>
</dbReference>
<dbReference type="CDD" id="cd02947">
    <property type="entry name" value="TRX_family"/>
    <property type="match status" value="1"/>
</dbReference>
<dbReference type="PANTHER" id="PTHR45663">
    <property type="entry name" value="GEO12009P1"/>
    <property type="match status" value="1"/>
</dbReference>